<evidence type="ECO:0000313" key="3">
    <source>
        <dbReference type="Proteomes" id="UP000265515"/>
    </source>
</evidence>
<feature type="region of interest" description="Disordered" evidence="1">
    <location>
        <begin position="1"/>
        <end position="45"/>
    </location>
</feature>
<gene>
    <name evidence="2" type="ORF">CBR_g44334</name>
</gene>
<dbReference type="Proteomes" id="UP000265515">
    <property type="component" value="Unassembled WGS sequence"/>
</dbReference>
<reference evidence="2 3" key="1">
    <citation type="journal article" date="2018" name="Cell">
        <title>The Chara Genome: Secondary Complexity and Implications for Plant Terrestrialization.</title>
        <authorList>
            <person name="Nishiyama T."/>
            <person name="Sakayama H."/>
            <person name="Vries J.D."/>
            <person name="Buschmann H."/>
            <person name="Saint-Marcoux D."/>
            <person name="Ullrich K.K."/>
            <person name="Haas F.B."/>
            <person name="Vanderstraeten L."/>
            <person name="Becker D."/>
            <person name="Lang D."/>
            <person name="Vosolsobe S."/>
            <person name="Rombauts S."/>
            <person name="Wilhelmsson P.K.I."/>
            <person name="Janitza P."/>
            <person name="Kern R."/>
            <person name="Heyl A."/>
            <person name="Rumpler F."/>
            <person name="Villalobos L.I.A.C."/>
            <person name="Clay J.M."/>
            <person name="Skokan R."/>
            <person name="Toyoda A."/>
            <person name="Suzuki Y."/>
            <person name="Kagoshima H."/>
            <person name="Schijlen E."/>
            <person name="Tajeshwar N."/>
            <person name="Catarino B."/>
            <person name="Hetherington A.J."/>
            <person name="Saltykova A."/>
            <person name="Bonnot C."/>
            <person name="Breuninger H."/>
            <person name="Symeonidi A."/>
            <person name="Radhakrishnan G.V."/>
            <person name="Van Nieuwerburgh F."/>
            <person name="Deforce D."/>
            <person name="Chang C."/>
            <person name="Karol K.G."/>
            <person name="Hedrich R."/>
            <person name="Ulvskov P."/>
            <person name="Glockner G."/>
            <person name="Delwiche C.F."/>
            <person name="Petrasek J."/>
            <person name="Van de Peer Y."/>
            <person name="Friml J."/>
            <person name="Beilby M."/>
            <person name="Dolan L."/>
            <person name="Kohara Y."/>
            <person name="Sugano S."/>
            <person name="Fujiyama A."/>
            <person name="Delaux P.-M."/>
            <person name="Quint M."/>
            <person name="TheiBen G."/>
            <person name="Hagemann M."/>
            <person name="Harholt J."/>
            <person name="Dunand C."/>
            <person name="Zachgo S."/>
            <person name="Langdale J."/>
            <person name="Maumus F."/>
            <person name="Straeten D.V.D."/>
            <person name="Gould S.B."/>
            <person name="Rensing S.A."/>
        </authorList>
    </citation>
    <scope>NUCLEOTIDE SEQUENCE [LARGE SCALE GENOMIC DNA]</scope>
    <source>
        <strain evidence="2 3">S276</strain>
    </source>
</reference>
<feature type="compositionally biased region" description="Basic and acidic residues" evidence="1">
    <location>
        <begin position="13"/>
        <end position="27"/>
    </location>
</feature>
<proteinExistence type="predicted"/>
<evidence type="ECO:0000313" key="2">
    <source>
        <dbReference type="EMBL" id="GBG64448.1"/>
    </source>
</evidence>
<feature type="compositionally biased region" description="Polar residues" evidence="1">
    <location>
        <begin position="28"/>
        <end position="43"/>
    </location>
</feature>
<feature type="region of interest" description="Disordered" evidence="1">
    <location>
        <begin position="58"/>
        <end position="78"/>
    </location>
</feature>
<protein>
    <submittedName>
        <fullName evidence="2">Uncharacterized protein</fullName>
    </submittedName>
</protein>
<feature type="compositionally biased region" description="Low complexity" evidence="1">
    <location>
        <begin position="68"/>
        <end position="78"/>
    </location>
</feature>
<sequence length="78" mass="8295">MAASGLKGAPKTDINDREEFYLGEEGRSGQSSDPRGGAISQSIRRQEFNLETREHNLATIQGSGLGSGSNPSLDSKTQ</sequence>
<organism evidence="2 3">
    <name type="scientific">Chara braunii</name>
    <name type="common">Braun's stonewort</name>
    <dbReference type="NCBI Taxonomy" id="69332"/>
    <lineage>
        <taxon>Eukaryota</taxon>
        <taxon>Viridiplantae</taxon>
        <taxon>Streptophyta</taxon>
        <taxon>Charophyceae</taxon>
        <taxon>Charales</taxon>
        <taxon>Characeae</taxon>
        <taxon>Chara</taxon>
    </lineage>
</organism>
<dbReference type="Gramene" id="GBG64448">
    <property type="protein sequence ID" value="GBG64448"/>
    <property type="gene ID" value="CBR_g44334"/>
</dbReference>
<name>A0A388K327_CHABU</name>
<accession>A0A388K327</accession>
<dbReference type="EMBL" id="BFEA01000050">
    <property type="protein sequence ID" value="GBG64448.1"/>
    <property type="molecule type" value="Genomic_DNA"/>
</dbReference>
<keyword evidence="3" id="KW-1185">Reference proteome</keyword>
<evidence type="ECO:0000256" key="1">
    <source>
        <dbReference type="SAM" id="MobiDB-lite"/>
    </source>
</evidence>
<dbReference type="AlphaFoldDB" id="A0A388K327"/>
<comment type="caution">
    <text evidence="2">The sequence shown here is derived from an EMBL/GenBank/DDBJ whole genome shotgun (WGS) entry which is preliminary data.</text>
</comment>